<evidence type="ECO:0000313" key="2">
    <source>
        <dbReference type="Proteomes" id="UP001055072"/>
    </source>
</evidence>
<dbReference type="EMBL" id="MU274905">
    <property type="protein sequence ID" value="KAI0091597.1"/>
    <property type="molecule type" value="Genomic_DNA"/>
</dbReference>
<organism evidence="1 2">
    <name type="scientific">Irpex rosettiformis</name>
    <dbReference type="NCBI Taxonomy" id="378272"/>
    <lineage>
        <taxon>Eukaryota</taxon>
        <taxon>Fungi</taxon>
        <taxon>Dikarya</taxon>
        <taxon>Basidiomycota</taxon>
        <taxon>Agaricomycotina</taxon>
        <taxon>Agaricomycetes</taxon>
        <taxon>Polyporales</taxon>
        <taxon>Irpicaceae</taxon>
        <taxon>Irpex</taxon>
    </lineage>
</organism>
<keyword evidence="2" id="KW-1185">Reference proteome</keyword>
<comment type="caution">
    <text evidence="1">The sequence shown here is derived from an EMBL/GenBank/DDBJ whole genome shotgun (WGS) entry which is preliminary data.</text>
</comment>
<accession>A0ACB8UB28</accession>
<reference evidence="1" key="1">
    <citation type="journal article" date="2021" name="Environ. Microbiol.">
        <title>Gene family expansions and transcriptome signatures uncover fungal adaptations to wood decay.</title>
        <authorList>
            <person name="Hage H."/>
            <person name="Miyauchi S."/>
            <person name="Viragh M."/>
            <person name="Drula E."/>
            <person name="Min B."/>
            <person name="Chaduli D."/>
            <person name="Navarro D."/>
            <person name="Favel A."/>
            <person name="Norest M."/>
            <person name="Lesage-Meessen L."/>
            <person name="Balint B."/>
            <person name="Merenyi Z."/>
            <person name="de Eugenio L."/>
            <person name="Morin E."/>
            <person name="Martinez A.T."/>
            <person name="Baldrian P."/>
            <person name="Stursova M."/>
            <person name="Martinez M.J."/>
            <person name="Novotny C."/>
            <person name="Magnuson J.K."/>
            <person name="Spatafora J.W."/>
            <person name="Maurice S."/>
            <person name="Pangilinan J."/>
            <person name="Andreopoulos W."/>
            <person name="LaButti K."/>
            <person name="Hundley H."/>
            <person name="Na H."/>
            <person name="Kuo A."/>
            <person name="Barry K."/>
            <person name="Lipzen A."/>
            <person name="Henrissat B."/>
            <person name="Riley R."/>
            <person name="Ahrendt S."/>
            <person name="Nagy L.G."/>
            <person name="Grigoriev I.V."/>
            <person name="Martin F."/>
            <person name="Rosso M.N."/>
        </authorList>
    </citation>
    <scope>NUCLEOTIDE SEQUENCE</scope>
    <source>
        <strain evidence="1">CBS 384.51</strain>
    </source>
</reference>
<gene>
    <name evidence="1" type="ORF">BDY19DRAFT_634868</name>
</gene>
<proteinExistence type="predicted"/>
<protein>
    <submittedName>
        <fullName evidence="1">Uncharacterized protein</fullName>
    </submittedName>
</protein>
<name>A0ACB8UB28_9APHY</name>
<evidence type="ECO:0000313" key="1">
    <source>
        <dbReference type="EMBL" id="KAI0091597.1"/>
    </source>
</evidence>
<dbReference type="Proteomes" id="UP001055072">
    <property type="component" value="Unassembled WGS sequence"/>
</dbReference>
<sequence length="289" mass="32180">MSTTNLPPPSTHSSSDSNPRHDTTSNDGTHDDAPSIGFYFAYPSQDQTSINIVDASGRVEYRLERQLRSTTTTVKRVGHGESNTDSNDLRTENQDRHEMEVASESDSEVSGDPLGAGEDGIVGGDESTDQEKMVADVKMHLYAPNKIALVQSASPNSSPMRAKSMLRKEETFTRSKKRIFTASSGQTYTCIPNSGTWTLQRWDNTEIAQARLPSKLKYRENEEQKHHETPDIELASDAQTRLDMDEIMTVLVYIMLKDIRRRRSARMTKAMKSVGDVLGSVGDLLDTFS</sequence>